<dbReference type="Proteomes" id="UP001060215">
    <property type="component" value="Chromosome 6"/>
</dbReference>
<evidence type="ECO:0000313" key="2">
    <source>
        <dbReference type="Proteomes" id="UP001060215"/>
    </source>
</evidence>
<reference evidence="1 2" key="1">
    <citation type="journal article" date="2022" name="Plant J.">
        <title>Chromosome-level genome of Camellia lanceoleosa provides a valuable resource for understanding genome evolution and self-incompatibility.</title>
        <authorList>
            <person name="Gong W."/>
            <person name="Xiao S."/>
            <person name="Wang L."/>
            <person name="Liao Z."/>
            <person name="Chang Y."/>
            <person name="Mo W."/>
            <person name="Hu G."/>
            <person name="Li W."/>
            <person name="Zhao G."/>
            <person name="Zhu H."/>
            <person name="Hu X."/>
            <person name="Ji K."/>
            <person name="Xiang X."/>
            <person name="Song Q."/>
            <person name="Yuan D."/>
            <person name="Jin S."/>
            <person name="Zhang L."/>
        </authorList>
    </citation>
    <scope>NUCLEOTIDE SEQUENCE [LARGE SCALE GENOMIC DNA]</scope>
    <source>
        <strain evidence="1">SQ_2022a</strain>
    </source>
</reference>
<proteinExistence type="predicted"/>
<sequence>MDSSTTTVVYGADSFPYSFSKFNSALTTGLLNPMSPPPPPSDKAQSSPALFEMIASEPDSIPRSQILDPNSDCQRFWVLGVWEVSSVTPIRASDVTRVLRILKVSAATGFDAGVLLCLEYLEAAPWAKDEEENLMGTLPAASSSALLEEYRRLVTDPTSPIQEFYPFGCIT</sequence>
<gene>
    <name evidence="1" type="ORF">LOK49_LG03G00913</name>
</gene>
<accession>A0ACC0IAQ2</accession>
<comment type="caution">
    <text evidence="1">The sequence shown here is derived from an EMBL/GenBank/DDBJ whole genome shotgun (WGS) entry which is preliminary data.</text>
</comment>
<name>A0ACC0IAQ2_9ERIC</name>
<evidence type="ECO:0000313" key="1">
    <source>
        <dbReference type="EMBL" id="KAI8022249.1"/>
    </source>
</evidence>
<organism evidence="1 2">
    <name type="scientific">Camellia lanceoleosa</name>
    <dbReference type="NCBI Taxonomy" id="1840588"/>
    <lineage>
        <taxon>Eukaryota</taxon>
        <taxon>Viridiplantae</taxon>
        <taxon>Streptophyta</taxon>
        <taxon>Embryophyta</taxon>
        <taxon>Tracheophyta</taxon>
        <taxon>Spermatophyta</taxon>
        <taxon>Magnoliopsida</taxon>
        <taxon>eudicotyledons</taxon>
        <taxon>Gunneridae</taxon>
        <taxon>Pentapetalae</taxon>
        <taxon>asterids</taxon>
        <taxon>Ericales</taxon>
        <taxon>Theaceae</taxon>
        <taxon>Camellia</taxon>
    </lineage>
</organism>
<keyword evidence="2" id="KW-1185">Reference proteome</keyword>
<protein>
    <submittedName>
        <fullName evidence="1">BTB/POZ domain-containing protein</fullName>
    </submittedName>
</protein>
<dbReference type="EMBL" id="CM045763">
    <property type="protein sequence ID" value="KAI8022249.1"/>
    <property type="molecule type" value="Genomic_DNA"/>
</dbReference>